<feature type="transmembrane region" description="Helical" evidence="1">
    <location>
        <begin position="150"/>
        <end position="169"/>
    </location>
</feature>
<feature type="transmembrane region" description="Helical" evidence="1">
    <location>
        <begin position="46"/>
        <end position="67"/>
    </location>
</feature>
<accession>A0ABP3KQY7</accession>
<protein>
    <submittedName>
        <fullName evidence="2">Uncharacterized protein</fullName>
    </submittedName>
</protein>
<keyword evidence="1" id="KW-0812">Transmembrane</keyword>
<evidence type="ECO:0000313" key="2">
    <source>
        <dbReference type="EMBL" id="GAA0485370.1"/>
    </source>
</evidence>
<name>A0ABP3KQY7_9SPHN</name>
<comment type="caution">
    <text evidence="2">The sequence shown here is derived from an EMBL/GenBank/DDBJ whole genome shotgun (WGS) entry which is preliminary data.</text>
</comment>
<reference evidence="3" key="1">
    <citation type="journal article" date="2019" name="Int. J. Syst. Evol. Microbiol.">
        <title>The Global Catalogue of Microorganisms (GCM) 10K type strain sequencing project: providing services to taxonomists for standard genome sequencing and annotation.</title>
        <authorList>
            <consortium name="The Broad Institute Genomics Platform"/>
            <consortium name="The Broad Institute Genome Sequencing Center for Infectious Disease"/>
            <person name="Wu L."/>
            <person name="Ma J."/>
        </authorList>
    </citation>
    <scope>NUCLEOTIDE SEQUENCE [LARGE SCALE GENOMIC DNA]</scope>
    <source>
        <strain evidence="3">JCM 14162</strain>
    </source>
</reference>
<organism evidence="2 3">
    <name type="scientific">Parasphingorhabdus litoris</name>
    <dbReference type="NCBI Taxonomy" id="394733"/>
    <lineage>
        <taxon>Bacteria</taxon>
        <taxon>Pseudomonadati</taxon>
        <taxon>Pseudomonadota</taxon>
        <taxon>Alphaproteobacteria</taxon>
        <taxon>Sphingomonadales</taxon>
        <taxon>Sphingomonadaceae</taxon>
        <taxon>Parasphingorhabdus</taxon>
    </lineage>
</organism>
<dbReference type="Proteomes" id="UP001500713">
    <property type="component" value="Unassembled WGS sequence"/>
</dbReference>
<evidence type="ECO:0000256" key="1">
    <source>
        <dbReference type="SAM" id="Phobius"/>
    </source>
</evidence>
<keyword evidence="1" id="KW-1133">Transmembrane helix</keyword>
<keyword evidence="1" id="KW-0472">Membrane</keyword>
<sequence>MTNQTSLESGIEEGDVSGKTISIMGAFFALIIGAAASLGYGAAAAFFPVVVVDLLFLLIAVIFVFGVFTMTGTSRIARLIVAIPGGLLCLVMMWFGWFWTQADYDTAMALFAGGPVHAFEVIWEIADGSGYTASRGFRVDVEVSPGRIKLFWALESLLFLLLPAAGAWLGMGTDDGEETETAPVR</sequence>
<feature type="transmembrane region" description="Helical" evidence="1">
    <location>
        <begin position="21"/>
        <end position="40"/>
    </location>
</feature>
<keyword evidence="3" id="KW-1185">Reference proteome</keyword>
<dbReference type="RefSeq" id="WP_229955492.1">
    <property type="nucleotide sequence ID" value="NZ_BAAAEM010000003.1"/>
</dbReference>
<evidence type="ECO:0000313" key="3">
    <source>
        <dbReference type="Proteomes" id="UP001500713"/>
    </source>
</evidence>
<proteinExistence type="predicted"/>
<gene>
    <name evidence="2" type="ORF">GCM10009096_30110</name>
</gene>
<dbReference type="EMBL" id="BAAAEM010000003">
    <property type="protein sequence ID" value="GAA0485370.1"/>
    <property type="molecule type" value="Genomic_DNA"/>
</dbReference>
<feature type="transmembrane region" description="Helical" evidence="1">
    <location>
        <begin position="79"/>
        <end position="99"/>
    </location>
</feature>